<protein>
    <recommendedName>
        <fullName evidence="4">HTH CENPB-type domain-containing protein</fullName>
    </recommendedName>
</protein>
<evidence type="ECO:0000313" key="5">
    <source>
        <dbReference type="EMBL" id="KAE9523207.1"/>
    </source>
</evidence>
<keyword evidence="2" id="KW-0238">DNA-binding</keyword>
<evidence type="ECO:0000256" key="3">
    <source>
        <dbReference type="ARBA" id="ARBA00023242"/>
    </source>
</evidence>
<dbReference type="PANTHER" id="PTHR19303">
    <property type="entry name" value="TRANSPOSON"/>
    <property type="match status" value="1"/>
</dbReference>
<keyword evidence="6" id="KW-1185">Reference proteome</keyword>
<dbReference type="InterPro" id="IPR050863">
    <property type="entry name" value="CenT-Element_Derived"/>
</dbReference>
<evidence type="ECO:0000313" key="6">
    <source>
        <dbReference type="Proteomes" id="UP000475862"/>
    </source>
</evidence>
<dbReference type="PROSITE" id="PS51253">
    <property type="entry name" value="HTH_CENPB"/>
    <property type="match status" value="1"/>
</dbReference>
<dbReference type="Gene3D" id="1.10.10.60">
    <property type="entry name" value="Homeodomain-like"/>
    <property type="match status" value="2"/>
</dbReference>
<dbReference type="SMART" id="SM00674">
    <property type="entry name" value="CENPB"/>
    <property type="match status" value="1"/>
</dbReference>
<dbReference type="EMBL" id="VYZN01000155">
    <property type="protein sequence ID" value="KAE9523207.1"/>
    <property type="molecule type" value="Genomic_DNA"/>
</dbReference>
<dbReference type="GO" id="GO:0003677">
    <property type="term" value="F:DNA binding"/>
    <property type="evidence" value="ECO:0007669"/>
    <property type="project" value="UniProtKB-KW"/>
</dbReference>
<feature type="domain" description="HTH CENPB-type" evidence="4">
    <location>
        <begin position="38"/>
        <end position="109"/>
    </location>
</feature>
<dbReference type="SUPFAM" id="SSF46689">
    <property type="entry name" value="Homeodomain-like"/>
    <property type="match status" value="1"/>
</dbReference>
<evidence type="ECO:0000256" key="1">
    <source>
        <dbReference type="ARBA" id="ARBA00004123"/>
    </source>
</evidence>
<dbReference type="GO" id="GO:0005634">
    <property type="term" value="C:nucleus"/>
    <property type="evidence" value="ECO:0007669"/>
    <property type="project" value="UniProtKB-SubCell"/>
</dbReference>
<dbReference type="OrthoDB" id="155630at2759"/>
<dbReference type="InterPro" id="IPR004875">
    <property type="entry name" value="DDE_SF_endonuclease_dom"/>
</dbReference>
<evidence type="ECO:0000259" key="4">
    <source>
        <dbReference type="PROSITE" id="PS51253"/>
    </source>
</evidence>
<dbReference type="Pfam" id="PF04218">
    <property type="entry name" value="CENP-B_N"/>
    <property type="match status" value="1"/>
</dbReference>
<gene>
    <name evidence="5" type="ORF">AGLY_016395</name>
</gene>
<dbReference type="AlphaFoldDB" id="A0A6G0SZX7"/>
<keyword evidence="3" id="KW-0539">Nucleus</keyword>
<dbReference type="Pfam" id="PF03184">
    <property type="entry name" value="DDE_1"/>
    <property type="match status" value="1"/>
</dbReference>
<dbReference type="Proteomes" id="UP000475862">
    <property type="component" value="Unassembled WGS sequence"/>
</dbReference>
<comment type="caution">
    <text evidence="5">The sequence shown here is derived from an EMBL/GenBank/DDBJ whole genome shotgun (WGS) entry which is preliminary data.</text>
</comment>
<dbReference type="InterPro" id="IPR007889">
    <property type="entry name" value="HTH_Psq"/>
</dbReference>
<accession>A0A6G0SZX7</accession>
<dbReference type="InterPro" id="IPR009057">
    <property type="entry name" value="Homeodomain-like_sf"/>
</dbReference>
<proteinExistence type="predicted"/>
<dbReference type="InterPro" id="IPR006600">
    <property type="entry name" value="HTH_CenpB_DNA-bd_dom"/>
</dbReference>
<name>A0A6G0SZX7_APHGL</name>
<organism evidence="5 6">
    <name type="scientific">Aphis glycines</name>
    <name type="common">Soybean aphid</name>
    <dbReference type="NCBI Taxonomy" id="307491"/>
    <lineage>
        <taxon>Eukaryota</taxon>
        <taxon>Metazoa</taxon>
        <taxon>Ecdysozoa</taxon>
        <taxon>Arthropoda</taxon>
        <taxon>Hexapoda</taxon>
        <taxon>Insecta</taxon>
        <taxon>Pterygota</taxon>
        <taxon>Neoptera</taxon>
        <taxon>Paraneoptera</taxon>
        <taxon>Hemiptera</taxon>
        <taxon>Sternorrhyncha</taxon>
        <taxon>Aphidomorpha</taxon>
        <taxon>Aphidoidea</taxon>
        <taxon>Aphididae</taxon>
        <taxon>Aphidini</taxon>
        <taxon>Aphis</taxon>
        <taxon>Aphis</taxon>
    </lineage>
</organism>
<reference evidence="5 6" key="1">
    <citation type="submission" date="2019-08" db="EMBL/GenBank/DDBJ databases">
        <title>The genome of the soybean aphid Biotype 1, its phylome, world population structure and adaptation to the North American continent.</title>
        <authorList>
            <person name="Giordano R."/>
            <person name="Donthu R.K."/>
            <person name="Hernandez A.G."/>
            <person name="Wright C.L."/>
            <person name="Zimin A.V."/>
        </authorList>
    </citation>
    <scope>NUCLEOTIDE SEQUENCE [LARGE SCALE GENOMIC DNA]</scope>
    <source>
        <tissue evidence="5">Whole aphids</tissue>
    </source>
</reference>
<evidence type="ECO:0000256" key="2">
    <source>
        <dbReference type="ARBA" id="ARBA00023125"/>
    </source>
</evidence>
<dbReference type="PANTHER" id="PTHR19303:SF73">
    <property type="entry name" value="PROTEIN PDC2"/>
    <property type="match status" value="1"/>
</dbReference>
<sequence>MKQVKKKDVALRFGIPASTLSTILKQKDHLTILAPYSSQIRQKKCEYRDLEECLMAWFTQCRQNNIPISGPILKEKSKLFATNLGITNFQSSEGWLEKFKKRHDLTFKKVCGESASVDPCISQDWKNELINLLVDYDARDIFNADETRLFYKCLPDRTLTFKNEKCHGGKNSKERITVMLAANMDGSQKLKPLMIGKYANPRCFKNVKSFQLMYRSNKKVWMTGVLFTEWLLCIDADMKKTNRKILMFVDNFTAHNNIPHLENIKINFLPPNTTSTLQPLDQGIIKIFKTMYRKEIVRTVLACMGDVPFKISILTAMEMIHKAWENVSTQTIANCFKTCGFIKDGQTIDKGIPIQGEEVEVLLSTWNRLEVPVLFEEFVHFDDNVATAGTFTDEEIIQSTSANQHNSDNDDEGEEAEVPVISLKEAKFFMSGLRQFFEQSEMAENRCDTIFNAISKLDNAMDQIVANNFLQKKITDFFNNM</sequence>
<comment type="subcellular location">
    <subcellularLocation>
        <location evidence="1">Nucleus</location>
    </subcellularLocation>
</comment>
<dbReference type="Pfam" id="PF03221">
    <property type="entry name" value="HTH_Tnp_Tc5"/>
    <property type="match status" value="1"/>
</dbReference>